<dbReference type="eggNOG" id="ENOG502ZUK8">
    <property type="taxonomic scope" value="Bacteria"/>
</dbReference>
<dbReference type="EMBL" id="CP007453">
    <property type="protein sequence ID" value="AHM57511.1"/>
    <property type="molecule type" value="Genomic_DNA"/>
</dbReference>
<evidence type="ECO:0000313" key="3">
    <source>
        <dbReference type="Proteomes" id="UP000019591"/>
    </source>
</evidence>
<dbReference type="SUPFAM" id="SSF52821">
    <property type="entry name" value="Rhodanese/Cell cycle control phosphatase"/>
    <property type="match status" value="1"/>
</dbReference>
<keyword evidence="3" id="KW-1185">Reference proteome</keyword>
<evidence type="ECO:0000259" key="1">
    <source>
        <dbReference type="PROSITE" id="PS50206"/>
    </source>
</evidence>
<evidence type="ECO:0000313" key="2">
    <source>
        <dbReference type="EMBL" id="AHM57511.1"/>
    </source>
</evidence>
<dbReference type="SMART" id="SM00450">
    <property type="entry name" value="RHOD"/>
    <property type="match status" value="1"/>
</dbReference>
<dbReference type="Gene3D" id="3.40.250.10">
    <property type="entry name" value="Rhodanese-like domain"/>
    <property type="match status" value="1"/>
</dbReference>
<gene>
    <name evidence="2" type="ORF">EAL2_808p00040</name>
</gene>
<organism evidence="2 3">
    <name type="scientific">Peptoclostridium acidaminophilum DSM 3953</name>
    <dbReference type="NCBI Taxonomy" id="1286171"/>
    <lineage>
        <taxon>Bacteria</taxon>
        <taxon>Bacillati</taxon>
        <taxon>Bacillota</taxon>
        <taxon>Clostridia</taxon>
        <taxon>Peptostreptococcales</taxon>
        <taxon>Peptoclostridiaceae</taxon>
        <taxon>Peptoclostridium</taxon>
    </lineage>
</organism>
<dbReference type="HOGENOM" id="CLU_2142142_0_0_9"/>
<dbReference type="KEGG" id="eac:EAL2_808p00040"/>
<accession>W8U9G9</accession>
<name>W8U9G9_PEPAC</name>
<proteinExistence type="predicted"/>
<feature type="domain" description="Rhodanese" evidence="1">
    <location>
        <begin position="18"/>
        <end position="108"/>
    </location>
</feature>
<dbReference type="AlphaFoldDB" id="W8U9G9"/>
<dbReference type="InterPro" id="IPR036873">
    <property type="entry name" value="Rhodanese-like_dom_sf"/>
</dbReference>
<dbReference type="Proteomes" id="UP000019591">
    <property type="component" value="Plasmid EAL2_808p"/>
</dbReference>
<sequence>METKGYITASDLFSLLAARDKIIILDIRRKQAYDEYHLSGAVHIDADGALDYLEGASESTEIPVIVVSDLDEPASTLSGDIGYKGYNSFYLKGGMEEGWFKLVRHIRIHEQK</sequence>
<dbReference type="PROSITE" id="PS50206">
    <property type="entry name" value="RHODANESE_3"/>
    <property type="match status" value="1"/>
</dbReference>
<geneLocation type="plasmid" evidence="2 3">
    <name>EAL2_808p</name>
</geneLocation>
<dbReference type="PATRIC" id="fig|1286171.3.peg.2180"/>
<dbReference type="InterPro" id="IPR001763">
    <property type="entry name" value="Rhodanese-like_dom"/>
</dbReference>
<reference evidence="2 3" key="1">
    <citation type="journal article" date="2014" name="Genome Announc.">
        <title>Complete Genome Sequence of Amino Acid-Utilizing Eubacterium acidaminophilum al-2 (DSM 3953).</title>
        <authorList>
            <person name="Poehlein A."/>
            <person name="Andreesen J.R."/>
            <person name="Daniel R."/>
        </authorList>
    </citation>
    <scope>NUCLEOTIDE SEQUENCE [LARGE SCALE GENOMIC DNA]</scope>
    <source>
        <strain evidence="2 3">DSM 3953</strain>
        <plasmid evidence="3">Plasmid EAL2_808p</plasmid>
    </source>
</reference>
<dbReference type="RefSeq" id="WP_025436434.1">
    <property type="nucleotide sequence ID" value="NZ_CP007453.1"/>
</dbReference>
<protein>
    <recommendedName>
        <fullName evidence="1">Rhodanese domain-containing protein</fullName>
    </recommendedName>
</protein>
<dbReference type="OrthoDB" id="9800872at2"/>
<dbReference type="Pfam" id="PF00581">
    <property type="entry name" value="Rhodanese"/>
    <property type="match status" value="1"/>
</dbReference>
<keyword evidence="2" id="KW-0614">Plasmid</keyword>